<feature type="domain" description="RING-type" evidence="7">
    <location>
        <begin position="24"/>
        <end position="64"/>
    </location>
</feature>
<evidence type="ECO:0000256" key="2">
    <source>
        <dbReference type="ARBA" id="ARBA00022771"/>
    </source>
</evidence>
<dbReference type="GO" id="GO:0007131">
    <property type="term" value="P:reciprocal meiotic recombination"/>
    <property type="evidence" value="ECO:0007669"/>
    <property type="project" value="InterPro"/>
</dbReference>
<dbReference type="GO" id="GO:0007129">
    <property type="term" value="P:homologous chromosome pairing at meiosis"/>
    <property type="evidence" value="ECO:0007669"/>
    <property type="project" value="TreeGrafter"/>
</dbReference>
<dbReference type="FunFam" id="3.30.40.10:FF:000839">
    <property type="entry name" value="Ring finger protein 212"/>
    <property type="match status" value="1"/>
</dbReference>
<keyword evidence="2 5" id="KW-0863">Zinc-finger</keyword>
<organism evidence="8 9">
    <name type="scientific">Pristionchus mayeri</name>
    <dbReference type="NCBI Taxonomy" id="1317129"/>
    <lineage>
        <taxon>Eukaryota</taxon>
        <taxon>Metazoa</taxon>
        <taxon>Ecdysozoa</taxon>
        <taxon>Nematoda</taxon>
        <taxon>Chromadorea</taxon>
        <taxon>Rhabditida</taxon>
        <taxon>Rhabditina</taxon>
        <taxon>Diplogasteromorpha</taxon>
        <taxon>Diplogasteroidea</taxon>
        <taxon>Neodiplogasteridae</taxon>
        <taxon>Pristionchus</taxon>
    </lineage>
</organism>
<dbReference type="EMBL" id="BTRK01000006">
    <property type="protein sequence ID" value="GMR59163.1"/>
    <property type="molecule type" value="Genomic_DNA"/>
</dbReference>
<feature type="non-terminal residue" evidence="8">
    <location>
        <position position="1"/>
    </location>
</feature>
<evidence type="ECO:0000313" key="9">
    <source>
        <dbReference type="Proteomes" id="UP001328107"/>
    </source>
</evidence>
<sequence length="226" mass="25837">FFSFVKFADVRVKNHTMASDWIHCNSCQAIPSKDVQFIFTSCGHIVCNKCISKIPNSTLCTYCNKNAKFMEINRSLKPEMQMFFRNPRDLANEYMKNLASVLDFQHGHRSRFSRAQQEKANKMTKFAAAAQGEIKKRIDSEKRAITECQEFRSENEKLKMEKEQLETLLAARDREISRLRNNPTYSSTGGARNEFHRPDSGIGTTPMSSLSFIDAITSTPITRGES</sequence>
<gene>
    <name evidence="8" type="ORF">PMAYCL1PPCAC_29358</name>
</gene>
<feature type="region of interest" description="Disordered" evidence="6">
    <location>
        <begin position="180"/>
        <end position="208"/>
    </location>
</feature>
<accession>A0AAN5D964</accession>
<dbReference type="GO" id="GO:0019789">
    <property type="term" value="F:SUMO transferase activity"/>
    <property type="evidence" value="ECO:0007669"/>
    <property type="project" value="InterPro"/>
</dbReference>
<dbReference type="InterPro" id="IPR017907">
    <property type="entry name" value="Znf_RING_CS"/>
</dbReference>
<name>A0AAN5D964_9BILA</name>
<dbReference type="InterPro" id="IPR013083">
    <property type="entry name" value="Znf_RING/FYVE/PHD"/>
</dbReference>
<dbReference type="AlphaFoldDB" id="A0AAN5D964"/>
<dbReference type="GO" id="GO:0008270">
    <property type="term" value="F:zinc ion binding"/>
    <property type="evidence" value="ECO:0007669"/>
    <property type="project" value="UniProtKB-KW"/>
</dbReference>
<dbReference type="PANTHER" id="PTHR22663">
    <property type="entry name" value="RING FINGER PROTEIN NARYA-RELATED"/>
    <property type="match status" value="1"/>
</dbReference>
<feature type="non-terminal residue" evidence="8">
    <location>
        <position position="226"/>
    </location>
</feature>
<comment type="caution">
    <text evidence="8">The sequence shown here is derived from an EMBL/GenBank/DDBJ whole genome shotgun (WGS) entry which is preliminary data.</text>
</comment>
<dbReference type="PROSITE" id="PS00518">
    <property type="entry name" value="ZF_RING_1"/>
    <property type="match status" value="1"/>
</dbReference>
<dbReference type="InterPro" id="IPR042123">
    <property type="entry name" value="Zip3/RNF212-like"/>
</dbReference>
<keyword evidence="4" id="KW-0469">Meiosis</keyword>
<evidence type="ECO:0000256" key="6">
    <source>
        <dbReference type="SAM" id="MobiDB-lite"/>
    </source>
</evidence>
<evidence type="ECO:0000256" key="5">
    <source>
        <dbReference type="PROSITE-ProRule" id="PRU00175"/>
    </source>
</evidence>
<protein>
    <recommendedName>
        <fullName evidence="7">RING-type domain-containing protein</fullName>
    </recommendedName>
</protein>
<dbReference type="SUPFAM" id="SSF57850">
    <property type="entry name" value="RING/U-box"/>
    <property type="match status" value="1"/>
</dbReference>
<keyword evidence="1" id="KW-0479">Metal-binding</keyword>
<dbReference type="GO" id="GO:0000795">
    <property type="term" value="C:synaptonemal complex"/>
    <property type="evidence" value="ECO:0007669"/>
    <property type="project" value="InterPro"/>
</dbReference>
<dbReference type="PROSITE" id="PS50089">
    <property type="entry name" value="ZF_RING_2"/>
    <property type="match status" value="1"/>
</dbReference>
<evidence type="ECO:0000256" key="4">
    <source>
        <dbReference type="ARBA" id="ARBA00023254"/>
    </source>
</evidence>
<evidence type="ECO:0000256" key="3">
    <source>
        <dbReference type="ARBA" id="ARBA00022833"/>
    </source>
</evidence>
<dbReference type="Proteomes" id="UP001328107">
    <property type="component" value="Unassembled WGS sequence"/>
</dbReference>
<reference evidence="9" key="1">
    <citation type="submission" date="2022-10" db="EMBL/GenBank/DDBJ databases">
        <title>Genome assembly of Pristionchus species.</title>
        <authorList>
            <person name="Yoshida K."/>
            <person name="Sommer R.J."/>
        </authorList>
    </citation>
    <scope>NUCLEOTIDE SEQUENCE [LARGE SCALE GENOMIC DNA]</scope>
    <source>
        <strain evidence="9">RS5460</strain>
    </source>
</reference>
<dbReference type="InterPro" id="IPR001841">
    <property type="entry name" value="Znf_RING"/>
</dbReference>
<keyword evidence="9" id="KW-1185">Reference proteome</keyword>
<evidence type="ECO:0000256" key="1">
    <source>
        <dbReference type="ARBA" id="ARBA00022723"/>
    </source>
</evidence>
<evidence type="ECO:0000313" key="8">
    <source>
        <dbReference type="EMBL" id="GMR59163.1"/>
    </source>
</evidence>
<evidence type="ECO:0000259" key="7">
    <source>
        <dbReference type="PROSITE" id="PS50089"/>
    </source>
</evidence>
<keyword evidence="3" id="KW-0862">Zinc</keyword>
<dbReference type="GO" id="GO:0016925">
    <property type="term" value="P:protein sumoylation"/>
    <property type="evidence" value="ECO:0007669"/>
    <property type="project" value="TreeGrafter"/>
</dbReference>
<dbReference type="Gene3D" id="3.30.40.10">
    <property type="entry name" value="Zinc/RING finger domain, C3HC4 (zinc finger)"/>
    <property type="match status" value="1"/>
</dbReference>
<dbReference type="PANTHER" id="PTHR22663:SF17">
    <property type="entry name" value="RING FINGER PROTEIN NARYA-RELATED"/>
    <property type="match status" value="1"/>
</dbReference>
<proteinExistence type="predicted"/>
<feature type="compositionally biased region" description="Polar residues" evidence="6">
    <location>
        <begin position="180"/>
        <end position="190"/>
    </location>
</feature>
<dbReference type="Pfam" id="PF14634">
    <property type="entry name" value="zf-RING_5"/>
    <property type="match status" value="1"/>
</dbReference>